<name>K3WYM2_GLOUD</name>
<feature type="compositionally biased region" description="Basic and acidic residues" evidence="5">
    <location>
        <begin position="174"/>
        <end position="183"/>
    </location>
</feature>
<reference evidence="9" key="1">
    <citation type="journal article" date="2010" name="Genome Biol.">
        <title>Genome sequence of the necrotrophic plant pathogen Pythium ultimum reveals original pathogenicity mechanisms and effector repertoire.</title>
        <authorList>
            <person name="Levesque C.A."/>
            <person name="Brouwer H."/>
            <person name="Cano L."/>
            <person name="Hamilton J.P."/>
            <person name="Holt C."/>
            <person name="Huitema E."/>
            <person name="Raffaele S."/>
            <person name="Robideau G.P."/>
            <person name="Thines M."/>
            <person name="Win J."/>
            <person name="Zerillo M.M."/>
            <person name="Beakes G.W."/>
            <person name="Boore J.L."/>
            <person name="Busam D."/>
            <person name="Dumas B."/>
            <person name="Ferriera S."/>
            <person name="Fuerstenberg S.I."/>
            <person name="Gachon C.M."/>
            <person name="Gaulin E."/>
            <person name="Govers F."/>
            <person name="Grenville-Briggs L."/>
            <person name="Horner N."/>
            <person name="Hostetler J."/>
            <person name="Jiang R.H."/>
            <person name="Johnson J."/>
            <person name="Krajaejun T."/>
            <person name="Lin H."/>
            <person name="Meijer H.J."/>
            <person name="Moore B."/>
            <person name="Morris P."/>
            <person name="Phuntmart V."/>
            <person name="Puiu D."/>
            <person name="Shetty J."/>
            <person name="Stajich J.E."/>
            <person name="Tripathy S."/>
            <person name="Wawra S."/>
            <person name="van West P."/>
            <person name="Whitty B.R."/>
            <person name="Coutinho P.M."/>
            <person name="Henrissat B."/>
            <person name="Martin F."/>
            <person name="Thomas P.D."/>
            <person name="Tyler B.M."/>
            <person name="De Vries R.P."/>
            <person name="Kamoun S."/>
            <person name="Yandell M."/>
            <person name="Tisserat N."/>
            <person name="Buell C.R."/>
        </authorList>
    </citation>
    <scope>NUCLEOTIDE SEQUENCE</scope>
    <source>
        <strain evidence="9">DAOM:BR144</strain>
    </source>
</reference>
<dbReference type="PANTHER" id="PTHR14428">
    <property type="entry name" value="NUCLEOLAR COMPLEX PROTEIN 3"/>
    <property type="match status" value="1"/>
</dbReference>
<dbReference type="Proteomes" id="UP000019132">
    <property type="component" value="Unassembled WGS sequence"/>
</dbReference>
<dbReference type="AlphaFoldDB" id="K3WYM2"/>
<dbReference type="VEuPathDB" id="FungiDB:PYU1_G010051"/>
<evidence type="ECO:0000256" key="3">
    <source>
        <dbReference type="ARBA" id="ARBA00023054"/>
    </source>
</evidence>
<comment type="similarity">
    <text evidence="2">Belongs to the CBF/MAK21 family.</text>
</comment>
<dbReference type="GO" id="GO:0003682">
    <property type="term" value="F:chromatin binding"/>
    <property type="evidence" value="ECO:0007669"/>
    <property type="project" value="TreeGrafter"/>
</dbReference>
<feature type="compositionally biased region" description="Acidic residues" evidence="5">
    <location>
        <begin position="184"/>
        <end position="213"/>
    </location>
</feature>
<feature type="compositionally biased region" description="Basic residues" evidence="5">
    <location>
        <begin position="489"/>
        <end position="501"/>
    </location>
</feature>
<evidence type="ECO:0000259" key="7">
    <source>
        <dbReference type="Pfam" id="PF07540"/>
    </source>
</evidence>
<evidence type="ECO:0000313" key="8">
    <source>
        <dbReference type="EnsemblProtists" id="PYU1_T010071"/>
    </source>
</evidence>
<feature type="compositionally biased region" description="Gly residues" evidence="5">
    <location>
        <begin position="8"/>
        <end position="17"/>
    </location>
</feature>
<feature type="region of interest" description="Disordered" evidence="5">
    <location>
        <begin position="484"/>
        <end position="506"/>
    </location>
</feature>
<evidence type="ECO:0000259" key="6">
    <source>
        <dbReference type="Pfam" id="PF03914"/>
    </source>
</evidence>
<evidence type="ECO:0000313" key="9">
    <source>
        <dbReference type="Proteomes" id="UP000019132"/>
    </source>
</evidence>
<evidence type="ECO:0000256" key="2">
    <source>
        <dbReference type="ARBA" id="ARBA00007797"/>
    </source>
</evidence>
<comment type="subcellular location">
    <subcellularLocation>
        <location evidence="1">Nucleus</location>
        <location evidence="1">Nucleolus</location>
    </subcellularLocation>
</comment>
<feature type="region of interest" description="Disordered" evidence="5">
    <location>
        <begin position="110"/>
        <end position="213"/>
    </location>
</feature>
<dbReference type="EMBL" id="GL376623">
    <property type="status" value="NOT_ANNOTATED_CDS"/>
    <property type="molecule type" value="Genomic_DNA"/>
</dbReference>
<dbReference type="InterPro" id="IPR016903">
    <property type="entry name" value="Nucleolar_cplx-assoc_3"/>
</dbReference>
<dbReference type="Pfam" id="PF07540">
    <property type="entry name" value="NOC3p"/>
    <property type="match status" value="1"/>
</dbReference>
<feature type="compositionally biased region" description="Basic and acidic residues" evidence="5">
    <location>
        <begin position="134"/>
        <end position="155"/>
    </location>
</feature>
<feature type="domain" description="Nucleolar complex-associated protein 3 N-terminal" evidence="7">
    <location>
        <begin position="254"/>
        <end position="355"/>
    </location>
</feature>
<keyword evidence="3" id="KW-0175">Coiled coil</keyword>
<dbReference type="InParanoid" id="K3WYM2"/>
<proteinExistence type="inferred from homology"/>
<feature type="region of interest" description="Disordered" evidence="5">
    <location>
        <begin position="795"/>
        <end position="814"/>
    </location>
</feature>
<feature type="compositionally biased region" description="Acidic residues" evidence="5">
    <location>
        <begin position="73"/>
        <end position="82"/>
    </location>
</feature>
<dbReference type="InterPro" id="IPR011501">
    <property type="entry name" value="Noc3_N"/>
</dbReference>
<dbReference type="STRING" id="431595.K3WYM2"/>
<protein>
    <recommendedName>
        <fullName evidence="10">Nucleolar complex protein 3 homolog</fullName>
    </recommendedName>
</protein>
<evidence type="ECO:0008006" key="10">
    <source>
        <dbReference type="Google" id="ProtNLM"/>
    </source>
</evidence>
<reference evidence="8" key="3">
    <citation type="submission" date="2015-02" db="UniProtKB">
        <authorList>
            <consortium name="EnsemblProtists"/>
        </authorList>
    </citation>
    <scope>IDENTIFICATION</scope>
    <source>
        <strain evidence="8">DAOM BR144</strain>
    </source>
</reference>
<evidence type="ECO:0000256" key="5">
    <source>
        <dbReference type="SAM" id="MobiDB-lite"/>
    </source>
</evidence>
<evidence type="ECO:0000256" key="1">
    <source>
        <dbReference type="ARBA" id="ARBA00004604"/>
    </source>
</evidence>
<evidence type="ECO:0000256" key="4">
    <source>
        <dbReference type="ARBA" id="ARBA00023242"/>
    </source>
</evidence>
<sequence length="847" mass="95981">MGNKRKQAGGGGGGAAKGGSNKKAKPSPAPARGKGAKDSGSGSRNANNRKNGGKNSKNSKANKKQVAPRAQVEEDVEVDDEDVEFFEENTGFSSFLMNMDAKQLSKPVFTKATKAAKPPVKPKTQDNDAEEDMPLEKLEARPRKAGWENPKKVDLTTKLPVKFMDGSVRQNKLLTEEDKKEEEKKDEEEDEEEPEEDEEEGEDEEELGSDVSDMEFEEIDNNVAPKSKSAPKAAKPQLSEVDLRLQREHRLAAKKIEIAQLCESILESPEEAFKKNKEHPQHLSKIQQLQSLCRDPDMTVKKLSMLSQLSVFLDILPDYRIRLASEEKQNGRPMKKNVQKMHDYEAALLSNYQTFLKYCSQIVTEGLKGKNPSKELSVNDQRQLSLAEIGVRCLSELLKVKYAFNFHMNLIIALVPIADAHFTNLRKLACAAFEEVFKSDKSSAYSYEIVKQISSYVKQKEHRVKQDIIRTFLVMPLDVTMEQGEDARKKAKNDRKKRRRQQSQGDTIASGLKEAEAVVDKSERQKTQADILHELVLVYFRILKQATYSTALPAVLEGLAKYAFLINLDIMIDLLKVLKAVLKEDILPLPSALQAVLTGLRTLQGPGQELMVDEKEFVDILYKLLRKFTEGEDVSSFPIALQCVEAVFIRRKEIVVDRVAAFIKRLLLISIHLQPHQMLGVMAVIRSLFHRYSRLQQLLESDMERVSSGEYRADVDDPDFTNPFSTALWELALLNRHYHPTVASFSVGTAEMGPSLPNEFPKMLLDNYNIERTGLFNPKVHVPPPNPLHAKMAVDTRKKANKRRQRERKFFVRDPLQDARKPSPFFQFCLDLDQPQDDKDTSLEFRS</sequence>
<dbReference type="PANTHER" id="PTHR14428:SF5">
    <property type="entry name" value="NUCLEOLAR COMPLEX PROTEIN 3 HOMOLOG"/>
    <property type="match status" value="1"/>
</dbReference>
<organism evidence="8 9">
    <name type="scientific">Globisporangium ultimum (strain ATCC 200006 / CBS 805.95 / DAOM BR144)</name>
    <name type="common">Pythium ultimum</name>
    <dbReference type="NCBI Taxonomy" id="431595"/>
    <lineage>
        <taxon>Eukaryota</taxon>
        <taxon>Sar</taxon>
        <taxon>Stramenopiles</taxon>
        <taxon>Oomycota</taxon>
        <taxon>Peronosporomycetes</taxon>
        <taxon>Pythiales</taxon>
        <taxon>Pythiaceae</taxon>
        <taxon>Globisporangium</taxon>
    </lineage>
</organism>
<accession>K3WYM2</accession>
<reference evidence="9" key="2">
    <citation type="submission" date="2010-04" db="EMBL/GenBank/DDBJ databases">
        <authorList>
            <person name="Buell R."/>
            <person name="Hamilton J."/>
            <person name="Hostetler J."/>
        </authorList>
    </citation>
    <scope>NUCLEOTIDE SEQUENCE [LARGE SCALE GENOMIC DNA]</scope>
    <source>
        <strain evidence="9">DAOM:BR144</strain>
    </source>
</reference>
<keyword evidence="9" id="KW-1185">Reference proteome</keyword>
<dbReference type="GO" id="GO:0006270">
    <property type="term" value="P:DNA replication initiation"/>
    <property type="evidence" value="ECO:0007669"/>
    <property type="project" value="TreeGrafter"/>
</dbReference>
<dbReference type="OMA" id="HYCPQVR"/>
<dbReference type="InterPro" id="IPR005612">
    <property type="entry name" value="CCAAT-binding_factor"/>
</dbReference>
<feature type="compositionally biased region" description="Low complexity" evidence="5">
    <location>
        <begin position="39"/>
        <end position="59"/>
    </location>
</feature>
<dbReference type="HOGENOM" id="CLU_012441_1_0_1"/>
<dbReference type="eggNOG" id="KOG2153">
    <property type="taxonomic scope" value="Eukaryota"/>
</dbReference>
<keyword evidence="4" id="KW-0539">Nucleus</keyword>
<dbReference type="GO" id="GO:0005730">
    <property type="term" value="C:nucleolus"/>
    <property type="evidence" value="ECO:0007669"/>
    <property type="project" value="UniProtKB-SubCell"/>
</dbReference>
<dbReference type="Pfam" id="PF03914">
    <property type="entry name" value="CBF"/>
    <property type="match status" value="1"/>
</dbReference>
<feature type="domain" description="CCAAT-binding factor" evidence="6">
    <location>
        <begin position="610"/>
        <end position="745"/>
    </location>
</feature>
<dbReference type="EnsemblProtists" id="PYU1_T010071">
    <property type="protein sequence ID" value="PYU1_T010071"/>
    <property type="gene ID" value="PYU1_G010051"/>
</dbReference>
<feature type="region of interest" description="Disordered" evidence="5">
    <location>
        <begin position="1"/>
        <end position="82"/>
    </location>
</feature>